<feature type="domain" description="Tag1-like fifth Ig-like" evidence="2">
    <location>
        <begin position="669"/>
        <end position="778"/>
    </location>
</feature>
<dbReference type="AlphaFoldDB" id="A0A4T0WXH8"/>
<gene>
    <name evidence="3" type="ORF">CANINC_003936</name>
</gene>
<organism evidence="3 4">
    <name type="scientific">Pichia inconspicua</name>
    <dbReference type="NCBI Taxonomy" id="52247"/>
    <lineage>
        <taxon>Eukaryota</taxon>
        <taxon>Fungi</taxon>
        <taxon>Dikarya</taxon>
        <taxon>Ascomycota</taxon>
        <taxon>Saccharomycotina</taxon>
        <taxon>Pichiomycetes</taxon>
        <taxon>Pichiales</taxon>
        <taxon>Pichiaceae</taxon>
        <taxon>Pichia</taxon>
    </lineage>
</organism>
<proteinExistence type="predicted"/>
<accession>A0A4T0WXH8</accession>
<evidence type="ECO:0000259" key="2">
    <source>
        <dbReference type="Pfam" id="PF26153"/>
    </source>
</evidence>
<keyword evidence="1" id="KW-1133">Transmembrane helix</keyword>
<dbReference type="EMBL" id="SELW01000612">
    <property type="protein sequence ID" value="TID18195.1"/>
    <property type="molecule type" value="Genomic_DNA"/>
</dbReference>
<keyword evidence="1" id="KW-0472">Membrane</keyword>
<feature type="transmembrane region" description="Helical" evidence="1">
    <location>
        <begin position="67"/>
        <end position="85"/>
    </location>
</feature>
<protein>
    <recommendedName>
        <fullName evidence="2">Tag1-like fifth Ig-like domain-containing protein</fullName>
    </recommendedName>
</protein>
<comment type="caution">
    <text evidence="3">The sequence shown here is derived from an EMBL/GenBank/DDBJ whole genome shotgun (WGS) entry which is preliminary data.</text>
</comment>
<dbReference type="OrthoDB" id="5596576at2759"/>
<reference evidence="3 4" key="1">
    <citation type="journal article" date="2019" name="Front. Genet.">
        <title>Whole-Genome Sequencing of the Opportunistic Yeast Pathogen Candida inconspicua Uncovers Its Hybrid Origin.</title>
        <authorList>
            <person name="Mixao V."/>
            <person name="Hansen A.P."/>
            <person name="Saus E."/>
            <person name="Boekhout T."/>
            <person name="Lass-Florl C."/>
            <person name="Gabaldon T."/>
        </authorList>
    </citation>
    <scope>NUCLEOTIDE SEQUENCE [LARGE SCALE GENOMIC DNA]</scope>
    <source>
        <strain evidence="3 4">CBS 180</strain>
    </source>
</reference>
<keyword evidence="4" id="KW-1185">Reference proteome</keyword>
<evidence type="ECO:0000313" key="4">
    <source>
        <dbReference type="Proteomes" id="UP000307173"/>
    </source>
</evidence>
<sequence>MDHNCHFGVKVPDGYRDDWVGETDQSRLLEVDPTPLTDDDVPPWLQDTENVIIDQAPQPFYYKHRKLLLILNVAILIILLLAFIAHKTVNSVVENLSVTLTDINNIRLTDTGIWIGDINAEVNFEQSGYIDWTSKLNNTQFVIDGPINVSTNETRLVSVEFLPKTFKLQIIDGIWKVNLKDIQFKNNGEQLRQFINQKENTATIDTNIIIWDKTIPLKKDISLSQKSMQGLLSYILEYLLDETIITGINDFSYDENVGVSFTTNMKVPVISDRINGSVILGFTLNEVFHEFMEIEFSINHKNAELNVTIFNIDKTLIEEEVIQELVNQLFNGDEEVQPMNFTVITTHLDSGPTWLSELWKNLIIDVALKLSKLKYDRELSDFPIIPMELENLNVSPENGRILIQNRLYALLNNLFKKYNVSMDGQISYAGLELQLSQSVSKVESGPLSIVEGDIFFDVNDPELGRKAVDDLLQGRNDVQNMTLNLNSNITSTFYNGKLEIKKTLLFDIGVLNRILNDSRTGHDSVELVDMKILERSYIESEAVRFFVKLLIKLPFFFENFSSDFENIALGVEFNDSYVAKLSVVPGFGNDAYVPIDLVVTTDIDDLKVLSHLETLVSRFISGIPVNLTISCATTDDKTLPECNQNINGLLTDLKVPVNISTDNLNGSPDGGSYFIKDTTMHVVSQEVEMVLFNPISNSEIIVEILEGQALREGYIIGYLKEPVKWIVEPGIWHSPRAKVQLANTGSIGWGMIEDAIRGDGVLKDLTVKGIIRVSFKQYPDFGGFTITFLSSGHKSGKVRWLS</sequence>
<keyword evidence="1" id="KW-0812">Transmembrane</keyword>
<name>A0A4T0WXH8_9ASCO</name>
<dbReference type="Proteomes" id="UP000307173">
    <property type="component" value="Unassembled WGS sequence"/>
</dbReference>
<evidence type="ECO:0000313" key="3">
    <source>
        <dbReference type="EMBL" id="TID18195.1"/>
    </source>
</evidence>
<dbReference type="InterPro" id="IPR059066">
    <property type="entry name" value="Ig_Tag1-like_5th"/>
</dbReference>
<dbReference type="Pfam" id="PF26153">
    <property type="entry name" value="LEA-2L_5"/>
    <property type="match status" value="1"/>
</dbReference>
<evidence type="ECO:0000256" key="1">
    <source>
        <dbReference type="SAM" id="Phobius"/>
    </source>
</evidence>